<dbReference type="Proteomes" id="UP000826212">
    <property type="component" value="Chromosome"/>
</dbReference>
<sequence length="908" mass="103778">MDKFSNIGNQELGSIENLYQSFLEDPDSIEPSWRHFFEGFDFAQTHFPQKPGEELISEPIQKEFRVINLIHGYRQRGHLFTRTNPVRTRRQYTPTLALENFGLSEKDLDTPFHAAQQIGMPTSPLKEIIAHLEKTYCASVGVEYLYMRKPEIVKWLQERMEVSQNRETLTNDRKRHFFHHLSHAVGFENFIHRRFVGQKRFSIEGAETLIPALDSVIEWGAELGIQEFIIGMAHRGRLNVLSNVMQKPSQEIFNEFMGTEYEDGISLGDVKYHLGYENNITTDRGKEVALKLLPNPSHLEAVGPLTMGMARGYIDHKYQKNMDRVAPIVIHGDAAIAAQGVVYESVQMEQLDGYRCGGTVHLVINNQVGFTTNYLDARSSTYCTDVAKVIRSPVFHVNGDDVEAVIYTVKLAMEFRQRFHSDVFVDILSYRKYGHNEGDEPRFTQPKLYGLIAKHPNPRDIYAKKLIESGILLESNVASKIAEVEKILDQNLEACKELGCIKIKKFLLEEQHRFRLPLAQDSMDYVSTSLPSEKITILGEEITKVSEEGGFFKKILKLNNDRKKMMAQGVIDWAIAEQLAYASLLDEGYSVRISGQDSERGTFSHRHAAWVRENSHNKYFPLKQIGGKKVPFYIYNSHLSEYGVLGFEYGYALAKPDGLSIWEAQFGDFANVAQVMFDQYISSAGEKWGLKNGITLFLPHGYEGQGPEHSSARIERLLSLCASNNMRVLNLTSSANLFHALRNQVISDIRVPMIIYTPKSLLRDPLVYDPISLLSEGTFRKVIEEPVEDSEKIKRVVFCTGKIYTDLISKIKKEKYEQIALVRVEQLYPFPTLEIQTIKEKYPNAKTHLWVQDEPHNMGTWPSIALNHMDLMLQPVTRKESGSPATGLPKQHNMRLERIVNEVFKDIK</sequence>
<dbReference type="EMBL" id="CP081303">
    <property type="protein sequence ID" value="QZE14475.1"/>
    <property type="molecule type" value="Genomic_DNA"/>
</dbReference>
<keyword evidence="1" id="KW-0560">Oxidoreductase</keyword>
<accession>A0AC61NJL9</accession>
<protein>
    <submittedName>
        <fullName evidence="1">2-oxoglutarate dehydrogenase E1 component</fullName>
        <ecNumber evidence="1">1.2.4.2</ecNumber>
    </submittedName>
</protein>
<proteinExistence type="predicted"/>
<name>A0AC61NJL9_9BACT</name>
<evidence type="ECO:0000313" key="2">
    <source>
        <dbReference type="Proteomes" id="UP000826212"/>
    </source>
</evidence>
<evidence type="ECO:0000313" key="1">
    <source>
        <dbReference type="EMBL" id="QZE14475.1"/>
    </source>
</evidence>
<keyword evidence="2" id="KW-1185">Reference proteome</keyword>
<reference evidence="1" key="1">
    <citation type="submission" date="2021-08" db="EMBL/GenBank/DDBJ databases">
        <title>Novel anaerobic bacterium isolated from sea squirt in East Sea, Republic of Korea.</title>
        <authorList>
            <person name="Nguyen T.H."/>
            <person name="Li Z."/>
            <person name="Lee Y.-J."/>
            <person name="Ko J."/>
            <person name="Kim S.-G."/>
        </authorList>
    </citation>
    <scope>NUCLEOTIDE SEQUENCE</scope>
    <source>
        <strain evidence="1">KCTC 25031</strain>
    </source>
</reference>
<organism evidence="1 2">
    <name type="scientific">Halosquirtibacter laminarini</name>
    <dbReference type="NCBI Taxonomy" id="3374600"/>
    <lineage>
        <taxon>Bacteria</taxon>
        <taxon>Pseudomonadati</taxon>
        <taxon>Bacteroidota</taxon>
        <taxon>Bacteroidia</taxon>
        <taxon>Marinilabiliales</taxon>
        <taxon>Prolixibacteraceae</taxon>
        <taxon>Halosquirtibacter</taxon>
    </lineage>
</organism>
<gene>
    <name evidence="1" type="ORF">K4L44_00990</name>
</gene>
<dbReference type="EC" id="1.2.4.2" evidence="1"/>